<accession>A0AA39WR06</accession>
<dbReference type="GO" id="GO:0005634">
    <property type="term" value="C:nucleus"/>
    <property type="evidence" value="ECO:0007669"/>
    <property type="project" value="UniProtKB-SubCell"/>
</dbReference>
<protein>
    <submittedName>
        <fullName evidence="5">NEFA-interacting nuclear protein NIP30</fullName>
    </submittedName>
</protein>
<dbReference type="Pfam" id="PF10187">
    <property type="entry name" value="FAM192A_Fyv6_N"/>
    <property type="match status" value="1"/>
</dbReference>
<organism evidence="5 6">
    <name type="scientific">Immersiella caudata</name>
    <dbReference type="NCBI Taxonomy" id="314043"/>
    <lineage>
        <taxon>Eukaryota</taxon>
        <taxon>Fungi</taxon>
        <taxon>Dikarya</taxon>
        <taxon>Ascomycota</taxon>
        <taxon>Pezizomycotina</taxon>
        <taxon>Sordariomycetes</taxon>
        <taxon>Sordariomycetidae</taxon>
        <taxon>Sordariales</taxon>
        <taxon>Lasiosphaeriaceae</taxon>
        <taxon>Immersiella</taxon>
    </lineage>
</organism>
<sequence length="88" mass="9632">MSSRFVSAGAIDAATGKSTQPPAPPPSSSSASSKKSKEWLEKSLYEVLQANKAAKQSAFEEANKIKNQFRALDDDEIDFLEGVREKKR</sequence>
<dbReference type="PANTHER" id="PTHR13495">
    <property type="entry name" value="NEFA-INTERACTING NUCLEAR PROTEIN NIP30"/>
    <property type="match status" value="1"/>
</dbReference>
<feature type="non-terminal residue" evidence="5">
    <location>
        <position position="88"/>
    </location>
</feature>
<feature type="domain" description="FAM192A/Fyv6 N-terminal" evidence="4">
    <location>
        <begin position="5"/>
        <end position="88"/>
    </location>
</feature>
<evidence type="ECO:0000259" key="4">
    <source>
        <dbReference type="Pfam" id="PF10187"/>
    </source>
</evidence>
<dbReference type="InterPro" id="IPR039845">
    <property type="entry name" value="FAM192A"/>
</dbReference>
<evidence type="ECO:0000313" key="6">
    <source>
        <dbReference type="Proteomes" id="UP001175000"/>
    </source>
</evidence>
<proteinExistence type="predicted"/>
<dbReference type="AlphaFoldDB" id="A0AA39WR06"/>
<evidence type="ECO:0000256" key="2">
    <source>
        <dbReference type="ARBA" id="ARBA00023242"/>
    </source>
</evidence>
<dbReference type="InterPro" id="IPR019331">
    <property type="entry name" value="FAM192A/Fyv6_N"/>
</dbReference>
<evidence type="ECO:0000313" key="5">
    <source>
        <dbReference type="EMBL" id="KAK0619983.1"/>
    </source>
</evidence>
<gene>
    <name evidence="5" type="ORF">B0T14DRAFT_388835</name>
</gene>
<evidence type="ECO:0000256" key="1">
    <source>
        <dbReference type="ARBA" id="ARBA00004123"/>
    </source>
</evidence>
<name>A0AA39WR06_9PEZI</name>
<dbReference type="EMBL" id="JAULSU010000004">
    <property type="protein sequence ID" value="KAK0619983.1"/>
    <property type="molecule type" value="Genomic_DNA"/>
</dbReference>
<keyword evidence="2" id="KW-0539">Nucleus</keyword>
<comment type="subcellular location">
    <subcellularLocation>
        <location evidence="1">Nucleus</location>
    </subcellularLocation>
</comment>
<dbReference type="Proteomes" id="UP001175000">
    <property type="component" value="Unassembled WGS sequence"/>
</dbReference>
<keyword evidence="6" id="KW-1185">Reference proteome</keyword>
<comment type="caution">
    <text evidence="5">The sequence shown here is derived from an EMBL/GenBank/DDBJ whole genome shotgun (WGS) entry which is preliminary data.</text>
</comment>
<dbReference type="PANTHER" id="PTHR13495:SF0">
    <property type="entry name" value="PSME3-INTERACTING PROTEIN"/>
    <property type="match status" value="1"/>
</dbReference>
<evidence type="ECO:0000256" key="3">
    <source>
        <dbReference type="SAM" id="MobiDB-lite"/>
    </source>
</evidence>
<feature type="region of interest" description="Disordered" evidence="3">
    <location>
        <begin position="1"/>
        <end position="35"/>
    </location>
</feature>
<reference evidence="5" key="1">
    <citation type="submission" date="2023-06" db="EMBL/GenBank/DDBJ databases">
        <title>Genome-scale phylogeny and comparative genomics of the fungal order Sordariales.</title>
        <authorList>
            <consortium name="Lawrence Berkeley National Laboratory"/>
            <person name="Hensen N."/>
            <person name="Bonometti L."/>
            <person name="Westerberg I."/>
            <person name="Brannstrom I.O."/>
            <person name="Guillou S."/>
            <person name="Cros-Aarteil S."/>
            <person name="Calhoun S."/>
            <person name="Haridas S."/>
            <person name="Kuo A."/>
            <person name="Mondo S."/>
            <person name="Pangilinan J."/>
            <person name="Riley R."/>
            <person name="Labutti K."/>
            <person name="Andreopoulos B."/>
            <person name="Lipzen A."/>
            <person name="Chen C."/>
            <person name="Yanf M."/>
            <person name="Daum C."/>
            <person name="Ng V."/>
            <person name="Clum A."/>
            <person name="Steindorff A."/>
            <person name="Ohm R."/>
            <person name="Martin F."/>
            <person name="Silar P."/>
            <person name="Natvig D."/>
            <person name="Lalanne C."/>
            <person name="Gautier V."/>
            <person name="Ament-Velasquez S.L."/>
            <person name="Kruys A."/>
            <person name="Hutchinson M.I."/>
            <person name="Powell A.J."/>
            <person name="Barry K."/>
            <person name="Miller A.N."/>
            <person name="Grigoriev I.V."/>
            <person name="Debuchy R."/>
            <person name="Gladieux P."/>
            <person name="Thoren M.H."/>
            <person name="Johannesson H."/>
        </authorList>
    </citation>
    <scope>NUCLEOTIDE SEQUENCE</scope>
    <source>
        <strain evidence="5">CBS 606.72</strain>
    </source>
</reference>